<organism evidence="4 5">
    <name type="scientific">Stieleria maiorica</name>
    <dbReference type="NCBI Taxonomy" id="2795974"/>
    <lineage>
        <taxon>Bacteria</taxon>
        <taxon>Pseudomonadati</taxon>
        <taxon>Planctomycetota</taxon>
        <taxon>Planctomycetia</taxon>
        <taxon>Pirellulales</taxon>
        <taxon>Pirellulaceae</taxon>
        <taxon>Stieleria</taxon>
    </lineage>
</organism>
<dbReference type="SUPFAM" id="SSF52172">
    <property type="entry name" value="CheY-like"/>
    <property type="match status" value="1"/>
</dbReference>
<dbReference type="Proteomes" id="UP000321353">
    <property type="component" value="Chromosome"/>
</dbReference>
<dbReference type="EMBL" id="CP036264">
    <property type="protein sequence ID" value="QEG00997.1"/>
    <property type="molecule type" value="Genomic_DNA"/>
</dbReference>
<dbReference type="PANTHER" id="PTHR44591">
    <property type="entry name" value="STRESS RESPONSE REGULATOR PROTEIN 1"/>
    <property type="match status" value="1"/>
</dbReference>
<gene>
    <name evidence="4" type="primary">tdiR_2</name>
    <name evidence="4" type="ORF">Mal15_50730</name>
</gene>
<dbReference type="RefSeq" id="WP_147870142.1">
    <property type="nucleotide sequence ID" value="NZ_CP036264.1"/>
</dbReference>
<dbReference type="PANTHER" id="PTHR44591:SF25">
    <property type="entry name" value="CHEMOTAXIS TWO-COMPONENT RESPONSE REGULATOR"/>
    <property type="match status" value="1"/>
</dbReference>
<evidence type="ECO:0000256" key="1">
    <source>
        <dbReference type="ARBA" id="ARBA00022553"/>
    </source>
</evidence>
<dbReference type="SMART" id="SM00448">
    <property type="entry name" value="REC"/>
    <property type="match status" value="1"/>
</dbReference>
<dbReference type="KEGG" id="smam:Mal15_50730"/>
<feature type="modified residue" description="4-aspartylphosphate" evidence="2">
    <location>
        <position position="55"/>
    </location>
</feature>
<keyword evidence="5" id="KW-1185">Reference proteome</keyword>
<evidence type="ECO:0000259" key="3">
    <source>
        <dbReference type="PROSITE" id="PS50110"/>
    </source>
</evidence>
<sequence length="121" mass="12930">MTDRSTVFVVDDNSSALNSVCALLTAFDLPVEPFDSAEAFLAGYDASQRGCLLLDVQLQGIGGLELLRQLRANDCDLPVIVISGNADKQVVKVATELGASQVLHKPVPPNELVDVVKQTLH</sequence>
<dbReference type="Gene3D" id="3.40.50.2300">
    <property type="match status" value="1"/>
</dbReference>
<evidence type="ECO:0000313" key="4">
    <source>
        <dbReference type="EMBL" id="QEG00997.1"/>
    </source>
</evidence>
<name>A0A5B9MLZ4_9BACT</name>
<dbReference type="PROSITE" id="PS50110">
    <property type="entry name" value="RESPONSE_REGULATORY"/>
    <property type="match status" value="1"/>
</dbReference>
<accession>A0A5B9MLZ4</accession>
<dbReference type="GO" id="GO:0000160">
    <property type="term" value="P:phosphorelay signal transduction system"/>
    <property type="evidence" value="ECO:0007669"/>
    <property type="project" value="InterPro"/>
</dbReference>
<dbReference type="InterPro" id="IPR011006">
    <property type="entry name" value="CheY-like_superfamily"/>
</dbReference>
<dbReference type="InterPro" id="IPR050595">
    <property type="entry name" value="Bact_response_regulator"/>
</dbReference>
<protein>
    <submittedName>
        <fullName evidence="4">Transcriptional regulatory protein TdiR</fullName>
    </submittedName>
</protein>
<dbReference type="InterPro" id="IPR001789">
    <property type="entry name" value="Sig_transdc_resp-reg_receiver"/>
</dbReference>
<keyword evidence="1 2" id="KW-0597">Phosphoprotein</keyword>
<reference evidence="4 5" key="1">
    <citation type="submission" date="2019-02" db="EMBL/GenBank/DDBJ databases">
        <title>Planctomycetal bacteria perform biofilm scaping via a novel small molecule.</title>
        <authorList>
            <person name="Jeske O."/>
            <person name="Boedeker C."/>
            <person name="Wiegand S."/>
            <person name="Breitling P."/>
            <person name="Kallscheuer N."/>
            <person name="Jogler M."/>
            <person name="Rohde M."/>
            <person name="Petersen J."/>
            <person name="Medema M.H."/>
            <person name="Surup F."/>
            <person name="Jogler C."/>
        </authorList>
    </citation>
    <scope>NUCLEOTIDE SEQUENCE [LARGE SCALE GENOMIC DNA]</scope>
    <source>
        <strain evidence="4 5">Mal15</strain>
    </source>
</reference>
<evidence type="ECO:0000256" key="2">
    <source>
        <dbReference type="PROSITE-ProRule" id="PRU00169"/>
    </source>
</evidence>
<dbReference type="Pfam" id="PF00072">
    <property type="entry name" value="Response_reg"/>
    <property type="match status" value="1"/>
</dbReference>
<evidence type="ECO:0000313" key="5">
    <source>
        <dbReference type="Proteomes" id="UP000321353"/>
    </source>
</evidence>
<proteinExistence type="predicted"/>
<dbReference type="AlphaFoldDB" id="A0A5B9MLZ4"/>
<feature type="domain" description="Response regulatory" evidence="3">
    <location>
        <begin position="6"/>
        <end position="120"/>
    </location>
</feature>